<evidence type="ECO:0000256" key="1">
    <source>
        <dbReference type="SAM" id="Coils"/>
    </source>
</evidence>
<evidence type="ECO:0000256" key="2">
    <source>
        <dbReference type="SAM" id="MobiDB-lite"/>
    </source>
</evidence>
<dbReference type="EMBL" id="OV725081">
    <property type="protein sequence ID" value="CAH1403476.1"/>
    <property type="molecule type" value="Genomic_DNA"/>
</dbReference>
<gene>
    <name evidence="3" type="ORF">NEZAVI_LOCUS12083</name>
</gene>
<feature type="coiled-coil region" evidence="1">
    <location>
        <begin position="83"/>
        <end position="128"/>
    </location>
</feature>
<dbReference type="AlphaFoldDB" id="A0A9P0HL46"/>
<evidence type="ECO:0008006" key="5">
    <source>
        <dbReference type="Google" id="ProtNLM"/>
    </source>
</evidence>
<feature type="region of interest" description="Disordered" evidence="2">
    <location>
        <begin position="59"/>
        <end position="81"/>
    </location>
</feature>
<evidence type="ECO:0000313" key="4">
    <source>
        <dbReference type="Proteomes" id="UP001152798"/>
    </source>
</evidence>
<name>A0A9P0HL46_NEZVI</name>
<protein>
    <recommendedName>
        <fullName evidence="5">Thyroid transcription factor 1-associated protein 26</fullName>
    </recommendedName>
</protein>
<proteinExistence type="predicted"/>
<dbReference type="Proteomes" id="UP001152798">
    <property type="component" value="Chromosome 5"/>
</dbReference>
<keyword evidence="1" id="KW-0175">Coiled coil</keyword>
<dbReference type="Pfam" id="PF08524">
    <property type="entry name" value="rRNA_processing"/>
    <property type="match status" value="1"/>
</dbReference>
<feature type="region of interest" description="Disordered" evidence="2">
    <location>
        <begin position="1"/>
        <end position="21"/>
    </location>
</feature>
<accession>A0A9P0HL46</accession>
<organism evidence="3 4">
    <name type="scientific">Nezara viridula</name>
    <name type="common">Southern green stink bug</name>
    <name type="synonym">Cimex viridulus</name>
    <dbReference type="NCBI Taxonomy" id="85310"/>
    <lineage>
        <taxon>Eukaryota</taxon>
        <taxon>Metazoa</taxon>
        <taxon>Ecdysozoa</taxon>
        <taxon>Arthropoda</taxon>
        <taxon>Hexapoda</taxon>
        <taxon>Insecta</taxon>
        <taxon>Pterygota</taxon>
        <taxon>Neoptera</taxon>
        <taxon>Paraneoptera</taxon>
        <taxon>Hemiptera</taxon>
        <taxon>Heteroptera</taxon>
        <taxon>Panheteroptera</taxon>
        <taxon>Pentatomomorpha</taxon>
        <taxon>Pentatomoidea</taxon>
        <taxon>Pentatomidae</taxon>
        <taxon>Pentatominae</taxon>
        <taxon>Nezara</taxon>
    </lineage>
</organism>
<evidence type="ECO:0000313" key="3">
    <source>
        <dbReference type="EMBL" id="CAH1403476.1"/>
    </source>
</evidence>
<dbReference type="OrthoDB" id="5377144at2759"/>
<dbReference type="InterPro" id="IPR013730">
    <property type="entry name" value="Fyv7/TAP26"/>
</dbReference>
<reference evidence="3" key="1">
    <citation type="submission" date="2022-01" db="EMBL/GenBank/DDBJ databases">
        <authorList>
            <person name="King R."/>
        </authorList>
    </citation>
    <scope>NUCLEOTIDE SEQUENCE</scope>
</reference>
<feature type="compositionally biased region" description="Basic and acidic residues" evidence="2">
    <location>
        <begin position="59"/>
        <end position="73"/>
    </location>
</feature>
<keyword evidence="4" id="KW-1185">Reference proteome</keyword>
<sequence length="160" mass="19635">MSKVARNKQNSNISVRNDKNSIRKKYIDLKLNKKVKVQLWEQRRQKNFKRRYNKEFKRNEITPNEEYKEKGEPSENNQRMGVFKAAHLEIKRRKEEKQRLLQEKLQKKKEIEQAMNEYKKKKAEKFKKLSRKTKRGQPVMRDRIQLLFEEIKQKISNENT</sequence>